<dbReference type="EMBL" id="JAVTTP010000001">
    <property type="protein sequence ID" value="MDT7827142.1"/>
    <property type="molecule type" value="Genomic_DNA"/>
</dbReference>
<dbReference type="RefSeq" id="WP_314011949.1">
    <property type="nucleotide sequence ID" value="NZ_JAVTTP010000001.1"/>
</dbReference>
<name>A0ABU3L204_9FLAO</name>
<protein>
    <submittedName>
        <fullName evidence="1">Uncharacterized protein</fullName>
    </submittedName>
</protein>
<organism evidence="1 2">
    <name type="scientific">Pricia mediterranea</name>
    <dbReference type="NCBI Taxonomy" id="3076079"/>
    <lineage>
        <taxon>Bacteria</taxon>
        <taxon>Pseudomonadati</taxon>
        <taxon>Bacteroidota</taxon>
        <taxon>Flavobacteriia</taxon>
        <taxon>Flavobacteriales</taxon>
        <taxon>Flavobacteriaceae</taxon>
        <taxon>Pricia</taxon>
    </lineage>
</organism>
<proteinExistence type="predicted"/>
<evidence type="ECO:0000313" key="1">
    <source>
        <dbReference type="EMBL" id="MDT7827142.1"/>
    </source>
</evidence>
<evidence type="ECO:0000313" key="2">
    <source>
        <dbReference type="Proteomes" id="UP001250656"/>
    </source>
</evidence>
<keyword evidence="2" id="KW-1185">Reference proteome</keyword>
<dbReference type="Proteomes" id="UP001250656">
    <property type="component" value="Unassembled WGS sequence"/>
</dbReference>
<gene>
    <name evidence="1" type="ORF">RQM65_00500</name>
</gene>
<sequence>MSNLNPSRLRYGNFSNNYHMASGNTKASTGAEYLYSIDSLSNLDLDEQLPNVDIISAGNDGSGDRF</sequence>
<comment type="caution">
    <text evidence="1">The sequence shown here is derived from an EMBL/GenBank/DDBJ whole genome shotgun (WGS) entry which is preliminary data.</text>
</comment>
<reference evidence="1 2" key="1">
    <citation type="submission" date="2023-09" db="EMBL/GenBank/DDBJ databases">
        <title>Novel taxa isolated from Blanes Bay.</title>
        <authorList>
            <person name="Rey-Velasco X."/>
            <person name="Lucena T."/>
        </authorList>
    </citation>
    <scope>NUCLEOTIDE SEQUENCE [LARGE SCALE GENOMIC DNA]</scope>
    <source>
        <strain evidence="1 2">S334</strain>
    </source>
</reference>
<accession>A0ABU3L204</accession>